<dbReference type="RefSeq" id="WP_345451591.1">
    <property type="nucleotide sequence ID" value="NZ_BAABKK010000026.1"/>
</dbReference>
<gene>
    <name evidence="3" type="ORF">GCM10023346_37550</name>
</gene>
<keyword evidence="4" id="KW-1185">Reference proteome</keyword>
<dbReference type="PANTHER" id="PTHR43818:SF11">
    <property type="entry name" value="BCDNA.GH03377"/>
    <property type="match status" value="1"/>
</dbReference>
<organism evidence="3 4">
    <name type="scientific">Arthrobacter gyeryongensis</name>
    <dbReference type="NCBI Taxonomy" id="1650592"/>
    <lineage>
        <taxon>Bacteria</taxon>
        <taxon>Bacillati</taxon>
        <taxon>Actinomycetota</taxon>
        <taxon>Actinomycetes</taxon>
        <taxon>Micrococcales</taxon>
        <taxon>Micrococcaceae</taxon>
        <taxon>Arthrobacter</taxon>
    </lineage>
</organism>
<evidence type="ECO:0000313" key="4">
    <source>
        <dbReference type="Proteomes" id="UP001500200"/>
    </source>
</evidence>
<dbReference type="Gene3D" id="3.30.360.10">
    <property type="entry name" value="Dihydrodipicolinate Reductase, domain 2"/>
    <property type="match status" value="1"/>
</dbReference>
<dbReference type="InterPro" id="IPR050463">
    <property type="entry name" value="Gfo/Idh/MocA_oxidrdct_glycsds"/>
</dbReference>
<name>A0ABP9SN26_9MICC</name>
<evidence type="ECO:0000256" key="1">
    <source>
        <dbReference type="ARBA" id="ARBA00023002"/>
    </source>
</evidence>
<dbReference type="Proteomes" id="UP001500200">
    <property type="component" value="Unassembled WGS sequence"/>
</dbReference>
<dbReference type="EMBL" id="BAABKK010000026">
    <property type="protein sequence ID" value="GAA5198960.1"/>
    <property type="molecule type" value="Genomic_DNA"/>
</dbReference>
<sequence>MSSQSQATTRPLGVGILGAGPVTQAIHLPSLARLRNILEVRHIMDVDASVAESVAARVGANYSTSMEALLGDPDVDIVTICSPHQFHADQVIAACRAGKKAVLCEKPFAMSGEEAARISAVSEETGVPIIVGAMHTFDPGWLAAEANWGDLPENAHTIRSSIVLPPNARFEDFATEIITRPAGGTPDYSDVEVIKNALRGGIMGLAIHDLPLVRRFTPDFEDLEVLQARHVRPFGYVISLRAGGRIIELRAAMNKTWKPEWAFEAISDDAALRMDFTPSYVQAGSAVATITRGTTSTTYGPFEHNGYEGEWRELAQLALGTKQPPSTESLINDLTFAIAIADATVDIAAAEHANSHAGVRS</sequence>
<feature type="domain" description="Gfo/Idh/MocA-like oxidoreductase N-terminal" evidence="2">
    <location>
        <begin position="13"/>
        <end position="132"/>
    </location>
</feature>
<protein>
    <recommendedName>
        <fullName evidence="2">Gfo/Idh/MocA-like oxidoreductase N-terminal domain-containing protein</fullName>
    </recommendedName>
</protein>
<dbReference type="PANTHER" id="PTHR43818">
    <property type="entry name" value="BCDNA.GH03377"/>
    <property type="match status" value="1"/>
</dbReference>
<reference evidence="4" key="1">
    <citation type="journal article" date="2019" name="Int. J. Syst. Evol. Microbiol.">
        <title>The Global Catalogue of Microorganisms (GCM) 10K type strain sequencing project: providing services to taxonomists for standard genome sequencing and annotation.</title>
        <authorList>
            <consortium name="The Broad Institute Genomics Platform"/>
            <consortium name="The Broad Institute Genome Sequencing Center for Infectious Disease"/>
            <person name="Wu L."/>
            <person name="Ma J."/>
        </authorList>
    </citation>
    <scope>NUCLEOTIDE SEQUENCE [LARGE SCALE GENOMIC DNA]</scope>
    <source>
        <strain evidence="4">JCM 18514</strain>
    </source>
</reference>
<dbReference type="Gene3D" id="3.40.50.720">
    <property type="entry name" value="NAD(P)-binding Rossmann-like Domain"/>
    <property type="match status" value="1"/>
</dbReference>
<evidence type="ECO:0000259" key="2">
    <source>
        <dbReference type="Pfam" id="PF01408"/>
    </source>
</evidence>
<evidence type="ECO:0000313" key="3">
    <source>
        <dbReference type="EMBL" id="GAA5198960.1"/>
    </source>
</evidence>
<dbReference type="InterPro" id="IPR000683">
    <property type="entry name" value="Gfo/Idh/MocA-like_OxRdtase_N"/>
</dbReference>
<dbReference type="SUPFAM" id="SSF51735">
    <property type="entry name" value="NAD(P)-binding Rossmann-fold domains"/>
    <property type="match status" value="1"/>
</dbReference>
<accession>A0ABP9SN26</accession>
<dbReference type="Pfam" id="PF01408">
    <property type="entry name" value="GFO_IDH_MocA"/>
    <property type="match status" value="1"/>
</dbReference>
<proteinExistence type="predicted"/>
<dbReference type="InterPro" id="IPR036291">
    <property type="entry name" value="NAD(P)-bd_dom_sf"/>
</dbReference>
<keyword evidence="1" id="KW-0560">Oxidoreductase</keyword>
<comment type="caution">
    <text evidence="3">The sequence shown here is derived from an EMBL/GenBank/DDBJ whole genome shotgun (WGS) entry which is preliminary data.</text>
</comment>